<proteinExistence type="inferred from homology"/>
<evidence type="ECO:0000256" key="6">
    <source>
        <dbReference type="ARBA" id="ARBA00023002"/>
    </source>
</evidence>
<dbReference type="AlphaFoldDB" id="A0A0H2RJK7"/>
<dbReference type="InParanoid" id="A0A0H2RJK7"/>
<keyword evidence="4" id="KW-0732">Signal</keyword>
<evidence type="ECO:0000313" key="12">
    <source>
        <dbReference type="EMBL" id="KLO04946.1"/>
    </source>
</evidence>
<protein>
    <submittedName>
        <fullName evidence="12">GMC oxidoreductase</fullName>
    </submittedName>
</protein>
<dbReference type="PIRSF" id="PIRSF000137">
    <property type="entry name" value="Alcohol_oxidase"/>
    <property type="match status" value="1"/>
</dbReference>
<dbReference type="OrthoDB" id="269227at2759"/>
<evidence type="ECO:0000313" key="13">
    <source>
        <dbReference type="Proteomes" id="UP000053477"/>
    </source>
</evidence>
<dbReference type="InterPro" id="IPR000172">
    <property type="entry name" value="GMC_OxRdtase_N"/>
</dbReference>
<feature type="active site" description="Proton acceptor" evidence="7">
    <location>
        <position position="584"/>
    </location>
</feature>
<evidence type="ECO:0000256" key="9">
    <source>
        <dbReference type="RuleBase" id="RU003968"/>
    </source>
</evidence>
<evidence type="ECO:0000256" key="8">
    <source>
        <dbReference type="PIRSR" id="PIRSR000137-2"/>
    </source>
</evidence>
<dbReference type="GO" id="GO:0016614">
    <property type="term" value="F:oxidoreductase activity, acting on CH-OH group of donors"/>
    <property type="evidence" value="ECO:0007669"/>
    <property type="project" value="InterPro"/>
</dbReference>
<evidence type="ECO:0000256" key="2">
    <source>
        <dbReference type="ARBA" id="ARBA00010790"/>
    </source>
</evidence>
<feature type="binding site" evidence="8">
    <location>
        <begin position="22"/>
        <end position="23"/>
    </location>
    <ligand>
        <name>FAD</name>
        <dbReference type="ChEBI" id="CHEBI:57692"/>
    </ligand>
</feature>
<dbReference type="Proteomes" id="UP000053477">
    <property type="component" value="Unassembled WGS sequence"/>
</dbReference>
<comment type="cofactor">
    <cofactor evidence="1 8">
        <name>FAD</name>
        <dbReference type="ChEBI" id="CHEBI:57692"/>
    </cofactor>
</comment>
<dbReference type="InterPro" id="IPR012132">
    <property type="entry name" value="GMC_OxRdtase"/>
</dbReference>
<dbReference type="PANTHER" id="PTHR11552:SF201">
    <property type="entry name" value="GLUCOSE-METHANOL-CHOLINE OXIDOREDUCTASE N-TERMINAL DOMAIN-CONTAINING PROTEIN"/>
    <property type="match status" value="1"/>
</dbReference>
<feature type="domain" description="Glucose-methanol-choline oxidoreductase N-terminal" evidence="10">
    <location>
        <begin position="91"/>
        <end position="114"/>
    </location>
</feature>
<organism evidence="12 13">
    <name type="scientific">Schizopora paradoxa</name>
    <dbReference type="NCBI Taxonomy" id="27342"/>
    <lineage>
        <taxon>Eukaryota</taxon>
        <taxon>Fungi</taxon>
        <taxon>Dikarya</taxon>
        <taxon>Basidiomycota</taxon>
        <taxon>Agaricomycotina</taxon>
        <taxon>Agaricomycetes</taxon>
        <taxon>Hymenochaetales</taxon>
        <taxon>Schizoporaceae</taxon>
        <taxon>Schizopora</taxon>
    </lineage>
</organism>
<dbReference type="Pfam" id="PF00732">
    <property type="entry name" value="GMC_oxred_N"/>
    <property type="match status" value="1"/>
</dbReference>
<dbReference type="STRING" id="27342.A0A0H2RJK7"/>
<evidence type="ECO:0000256" key="1">
    <source>
        <dbReference type="ARBA" id="ARBA00001974"/>
    </source>
</evidence>
<dbReference type="InterPro" id="IPR007867">
    <property type="entry name" value="GMC_OxRtase_C"/>
</dbReference>
<keyword evidence="6" id="KW-0560">Oxidoreductase</keyword>
<comment type="similarity">
    <text evidence="2 9">Belongs to the GMC oxidoreductase family.</text>
</comment>
<dbReference type="PANTHER" id="PTHR11552">
    <property type="entry name" value="GLUCOSE-METHANOL-CHOLINE GMC OXIDOREDUCTASE"/>
    <property type="match status" value="1"/>
</dbReference>
<gene>
    <name evidence="12" type="ORF">SCHPADRAFT_1003133</name>
</gene>
<keyword evidence="5 8" id="KW-0274">FAD</keyword>
<dbReference type="InterPro" id="IPR036188">
    <property type="entry name" value="FAD/NAD-bd_sf"/>
</dbReference>
<feature type="active site" description="Proton donor" evidence="7">
    <location>
        <position position="541"/>
    </location>
</feature>
<dbReference type="SUPFAM" id="SSF51905">
    <property type="entry name" value="FAD/NAD(P)-binding domain"/>
    <property type="match status" value="1"/>
</dbReference>
<dbReference type="PROSITE" id="PS00624">
    <property type="entry name" value="GMC_OXRED_2"/>
    <property type="match status" value="1"/>
</dbReference>
<keyword evidence="13" id="KW-1185">Reference proteome</keyword>
<evidence type="ECO:0000256" key="5">
    <source>
        <dbReference type="ARBA" id="ARBA00022827"/>
    </source>
</evidence>
<dbReference type="GO" id="GO:0050660">
    <property type="term" value="F:flavin adenine dinucleotide binding"/>
    <property type="evidence" value="ECO:0007669"/>
    <property type="project" value="InterPro"/>
</dbReference>
<dbReference type="SUPFAM" id="SSF54373">
    <property type="entry name" value="FAD-linked reductases, C-terminal domain"/>
    <property type="match status" value="1"/>
</dbReference>
<evidence type="ECO:0000256" key="7">
    <source>
        <dbReference type="PIRSR" id="PIRSR000137-1"/>
    </source>
</evidence>
<dbReference type="Gene3D" id="3.30.560.10">
    <property type="entry name" value="Glucose Oxidase, domain 3"/>
    <property type="match status" value="1"/>
</dbReference>
<sequence length="604" mass="66118">MTASISDVSGQTFDYVVIGEKTSGLTVAARLSEDPNVTVAVLEAGSANLDDPLIDVPAQFGKQFGNPKYSWEYSTLPQKTANDKVYKWPRGKTLGGSSAINYFMWTKPPTVDIDAWEKLGNSGWSAARFFEYSRKVEKFHPPTDEAVAKANLQVFRPEAHGYDGPLDISFPAASAMEIPFQKALANAGVKVAKDPLNGDPFGVTMVPNSHHPVKRTRTSAATAFYLPNKDRENFKVLPDAHVNRIVIKSSGNNSDVEAEGVEFEHQGQIHIVKASKEVIISAGTLQTPQVLELSGIGDKRILEPFGIKTLVDLPGVGANMQEHSFVSLISELEPSLTNKSLDILRTDPDYAKEQLALFGKGESLFHIGLSSTAFEPLKTMAGEASAQEMIQRQKARVQTQIESGLLSKSLQEQYKLQLEKLENNQSGDCELILIPFGAVPSVVQKGRSCVSITSALNLPFSRGTIHIKSTNPRDQPIVDPHTFEDTFDLDVMTATFKFVRKLSDVEPWKSIITKEVFPGPSVQSDEDIHNYLKEGLVTTYHTAGTASMLPRELDGVVDPKLRVYGTKNIRVVDLSIVPLHIASHTQATAYTIAEIAADMIKGVI</sequence>
<reference evidence="12 13" key="1">
    <citation type="submission" date="2015-04" db="EMBL/GenBank/DDBJ databases">
        <title>Complete genome sequence of Schizopora paradoxa KUC8140, a cosmopolitan wood degrader in East Asia.</title>
        <authorList>
            <consortium name="DOE Joint Genome Institute"/>
            <person name="Min B."/>
            <person name="Park H."/>
            <person name="Jang Y."/>
            <person name="Kim J.-J."/>
            <person name="Kim K.H."/>
            <person name="Pangilinan J."/>
            <person name="Lipzen A."/>
            <person name="Riley R."/>
            <person name="Grigoriev I.V."/>
            <person name="Spatafora J.W."/>
            <person name="Choi I.-G."/>
        </authorList>
    </citation>
    <scope>NUCLEOTIDE SEQUENCE [LARGE SCALE GENOMIC DNA]</scope>
    <source>
        <strain evidence="12 13">KUC8140</strain>
    </source>
</reference>
<feature type="binding site" evidence="8">
    <location>
        <position position="242"/>
    </location>
    <ligand>
        <name>FAD</name>
        <dbReference type="ChEBI" id="CHEBI:57692"/>
    </ligand>
</feature>
<dbReference type="PROSITE" id="PS00623">
    <property type="entry name" value="GMC_OXRED_1"/>
    <property type="match status" value="1"/>
</dbReference>
<accession>A0A0H2RJK7</accession>
<keyword evidence="3 9" id="KW-0285">Flavoprotein</keyword>
<dbReference type="EMBL" id="KQ086397">
    <property type="protein sequence ID" value="KLO04946.1"/>
    <property type="molecule type" value="Genomic_DNA"/>
</dbReference>
<feature type="domain" description="Glucose-methanol-choline oxidoreductase N-terminal" evidence="11">
    <location>
        <begin position="283"/>
        <end position="297"/>
    </location>
</feature>
<dbReference type="Pfam" id="PF05199">
    <property type="entry name" value="GMC_oxred_C"/>
    <property type="match status" value="1"/>
</dbReference>
<dbReference type="Gene3D" id="3.50.50.60">
    <property type="entry name" value="FAD/NAD(P)-binding domain"/>
    <property type="match status" value="1"/>
</dbReference>
<evidence type="ECO:0000259" key="10">
    <source>
        <dbReference type="PROSITE" id="PS00623"/>
    </source>
</evidence>
<evidence type="ECO:0000259" key="11">
    <source>
        <dbReference type="PROSITE" id="PS00624"/>
    </source>
</evidence>
<evidence type="ECO:0000256" key="4">
    <source>
        <dbReference type="ARBA" id="ARBA00022729"/>
    </source>
</evidence>
<evidence type="ECO:0000256" key="3">
    <source>
        <dbReference type="ARBA" id="ARBA00022630"/>
    </source>
</evidence>
<name>A0A0H2RJK7_9AGAM</name>